<dbReference type="eggNOG" id="COG0351">
    <property type="taxonomic scope" value="Bacteria"/>
</dbReference>
<dbReference type="SUPFAM" id="SSF53613">
    <property type="entry name" value="Ribokinase-like"/>
    <property type="match status" value="1"/>
</dbReference>
<dbReference type="Pfam" id="PF08543">
    <property type="entry name" value="Phos_pyr_kin"/>
    <property type="match status" value="1"/>
</dbReference>
<dbReference type="FunFam" id="3.40.1190.20:FF:000003">
    <property type="entry name" value="Phosphomethylpyrimidine kinase ThiD"/>
    <property type="match status" value="1"/>
</dbReference>
<evidence type="ECO:0000256" key="12">
    <source>
        <dbReference type="ARBA" id="ARBA00022977"/>
    </source>
</evidence>
<dbReference type="InterPro" id="IPR029056">
    <property type="entry name" value="Ribokinase-like"/>
</dbReference>
<dbReference type="GeneID" id="96998375"/>
<dbReference type="Proteomes" id="UP000004191">
    <property type="component" value="Unassembled WGS sequence"/>
</dbReference>
<evidence type="ECO:0000256" key="14">
    <source>
        <dbReference type="ARBA" id="ARBA00042102"/>
    </source>
</evidence>
<keyword evidence="8" id="KW-0808">Transferase</keyword>
<keyword evidence="12" id="KW-0784">Thiamine biosynthesis</keyword>
<dbReference type="NCBIfam" id="TIGR00097">
    <property type="entry name" value="HMP-P_kinase"/>
    <property type="match status" value="1"/>
</dbReference>
<comment type="catalytic activity">
    <reaction evidence="1">
        <text>4-amino-5-hydroxymethyl-2-methylpyrimidine + ATP = 4-amino-2-methyl-5-(phosphooxymethyl)pyrimidine + ADP + H(+)</text>
        <dbReference type="Rhea" id="RHEA:23096"/>
        <dbReference type="ChEBI" id="CHEBI:15378"/>
        <dbReference type="ChEBI" id="CHEBI:16892"/>
        <dbReference type="ChEBI" id="CHEBI:30616"/>
        <dbReference type="ChEBI" id="CHEBI:58354"/>
        <dbReference type="ChEBI" id="CHEBI:456216"/>
        <dbReference type="EC" id="2.7.1.49"/>
    </reaction>
</comment>
<dbReference type="EMBL" id="AGEI01000011">
    <property type="protein sequence ID" value="EHR35674.1"/>
    <property type="molecule type" value="Genomic_DNA"/>
</dbReference>
<comment type="catalytic activity">
    <reaction evidence="2">
        <text>4-amino-2-methyl-5-(phosphooxymethyl)pyrimidine + ATP = 4-amino-2-methyl-5-(diphosphooxymethyl)pyrimidine + ADP</text>
        <dbReference type="Rhea" id="RHEA:19893"/>
        <dbReference type="ChEBI" id="CHEBI:30616"/>
        <dbReference type="ChEBI" id="CHEBI:57841"/>
        <dbReference type="ChEBI" id="CHEBI:58354"/>
        <dbReference type="ChEBI" id="CHEBI:456216"/>
        <dbReference type="EC" id="2.7.4.7"/>
    </reaction>
</comment>
<comment type="caution">
    <text evidence="17">The sequence shown here is derived from an EMBL/GenBank/DDBJ whole genome shotgun (WGS) entry which is preliminary data.</text>
</comment>
<evidence type="ECO:0000256" key="13">
    <source>
        <dbReference type="ARBA" id="ARBA00037917"/>
    </source>
</evidence>
<dbReference type="AlphaFoldDB" id="H3NM04"/>
<evidence type="ECO:0000256" key="3">
    <source>
        <dbReference type="ARBA" id="ARBA00004769"/>
    </source>
</evidence>
<evidence type="ECO:0000256" key="11">
    <source>
        <dbReference type="ARBA" id="ARBA00022840"/>
    </source>
</evidence>
<dbReference type="RefSeq" id="WP_005397392.1">
    <property type="nucleotide sequence ID" value="NZ_JH601088.1"/>
</dbReference>
<evidence type="ECO:0000259" key="16">
    <source>
        <dbReference type="Pfam" id="PF08543"/>
    </source>
</evidence>
<feature type="domain" description="Pyridoxamine kinase/Phosphomethylpyrimidine kinase" evidence="16">
    <location>
        <begin position="11"/>
        <end position="254"/>
    </location>
</feature>
<evidence type="ECO:0000256" key="1">
    <source>
        <dbReference type="ARBA" id="ARBA00000151"/>
    </source>
</evidence>
<evidence type="ECO:0000256" key="8">
    <source>
        <dbReference type="ARBA" id="ARBA00022679"/>
    </source>
</evidence>
<dbReference type="InterPro" id="IPR004399">
    <property type="entry name" value="HMP/HMP-P_kinase_dom"/>
</dbReference>
<dbReference type="PANTHER" id="PTHR20858:SF17">
    <property type="entry name" value="HYDROXYMETHYLPYRIMIDINE_PHOSPHOMETHYLPYRIMIDINE KINASE THI20-RELATED"/>
    <property type="match status" value="1"/>
</dbReference>
<dbReference type="GO" id="GO:0008902">
    <property type="term" value="F:hydroxymethylpyrimidine kinase activity"/>
    <property type="evidence" value="ECO:0007669"/>
    <property type="project" value="UniProtKB-EC"/>
</dbReference>
<dbReference type="HOGENOM" id="CLU_020520_0_0_9"/>
<dbReference type="PATRIC" id="fig|883114.3.peg.359"/>
<evidence type="ECO:0000313" key="17">
    <source>
        <dbReference type="EMBL" id="EHR35674.1"/>
    </source>
</evidence>
<dbReference type="Gene3D" id="3.40.1190.20">
    <property type="match status" value="1"/>
</dbReference>
<comment type="pathway">
    <text evidence="3">Cofactor biosynthesis; thiamine diphosphate biosynthesis; 4-amino-2-methyl-5-diphosphomethylpyrimidine from 5-amino-1-(5-phospho-D-ribosyl)imidazole: step 3/3.</text>
</comment>
<reference evidence="17 18" key="1">
    <citation type="submission" date="2012-01" db="EMBL/GenBank/DDBJ databases">
        <title>The Genome Sequence of Helcococcus kunzii ATCC 51366.</title>
        <authorList>
            <consortium name="The Broad Institute Genome Sequencing Platform"/>
            <person name="Earl A."/>
            <person name="Ward D."/>
            <person name="Feldgarden M."/>
            <person name="Gevers D."/>
            <person name="Huys G."/>
            <person name="Young S.K."/>
            <person name="Zeng Q."/>
            <person name="Gargeya S."/>
            <person name="Fitzgerald M."/>
            <person name="Haas B."/>
            <person name="Abouelleil A."/>
            <person name="Alvarado L."/>
            <person name="Arachchi H.M."/>
            <person name="Berlin A."/>
            <person name="Chapman S.B."/>
            <person name="Gearin G."/>
            <person name="Goldberg J."/>
            <person name="Griggs A."/>
            <person name="Gujja S."/>
            <person name="Hansen M."/>
            <person name="Heiman D."/>
            <person name="Howarth C."/>
            <person name="Larimer J."/>
            <person name="Lui A."/>
            <person name="MacDonald P.J.P."/>
            <person name="McCowen C."/>
            <person name="Montmayeur A."/>
            <person name="Murphy C."/>
            <person name="Neiman D."/>
            <person name="Pearson M."/>
            <person name="Priest M."/>
            <person name="Roberts A."/>
            <person name="Saif S."/>
            <person name="Shea T."/>
            <person name="Sisk P."/>
            <person name="Stolte C."/>
            <person name="Sykes S."/>
            <person name="Wortman J."/>
            <person name="Nusbaum C."/>
            <person name="Birren B."/>
        </authorList>
    </citation>
    <scope>NUCLEOTIDE SEQUENCE [LARGE SCALE GENOMIC DNA]</scope>
    <source>
        <strain evidence="17 18">ATCC 51366</strain>
    </source>
</reference>
<dbReference type="GO" id="GO:0009228">
    <property type="term" value="P:thiamine biosynthetic process"/>
    <property type="evidence" value="ECO:0007669"/>
    <property type="project" value="UniProtKB-KW"/>
</dbReference>
<evidence type="ECO:0000256" key="9">
    <source>
        <dbReference type="ARBA" id="ARBA00022741"/>
    </source>
</evidence>
<dbReference type="GO" id="GO:0005829">
    <property type="term" value="C:cytosol"/>
    <property type="evidence" value="ECO:0007669"/>
    <property type="project" value="TreeGrafter"/>
</dbReference>
<evidence type="ECO:0000256" key="6">
    <source>
        <dbReference type="ARBA" id="ARBA00012963"/>
    </source>
</evidence>
<evidence type="ECO:0000256" key="2">
    <source>
        <dbReference type="ARBA" id="ARBA00000565"/>
    </source>
</evidence>
<organism evidence="17 18">
    <name type="scientific">Helcococcus kunzii ATCC 51366</name>
    <dbReference type="NCBI Taxonomy" id="883114"/>
    <lineage>
        <taxon>Bacteria</taxon>
        <taxon>Bacillati</taxon>
        <taxon>Bacillota</taxon>
        <taxon>Tissierellia</taxon>
        <taxon>Tissierellales</taxon>
        <taxon>Peptoniphilaceae</taxon>
        <taxon>Helcococcus</taxon>
    </lineage>
</organism>
<keyword evidence="9" id="KW-0547">Nucleotide-binding</keyword>
<name>H3NM04_9FIRM</name>
<protein>
    <recommendedName>
        <fullName evidence="7">Hydroxymethylpyrimidine/phosphomethylpyrimidine kinase</fullName>
        <ecNumber evidence="5">2.7.1.49</ecNumber>
        <ecNumber evidence="6">2.7.4.7</ecNumber>
    </recommendedName>
    <alternativeName>
        <fullName evidence="14">Hydroxymethylpyrimidine kinase</fullName>
    </alternativeName>
    <alternativeName>
        <fullName evidence="15">Hydroxymethylpyrimidine phosphate kinase</fullName>
    </alternativeName>
</protein>
<comment type="pathway">
    <text evidence="13">Cofactor biosynthesis; thiamine diphosphate biosynthesis; 4-amino-2-methyl-5-diphosphomethylpyrimidine from 5-amino-1-(5-phospho-D-ribosyl)imidazole: step 2/3.</text>
</comment>
<comment type="similarity">
    <text evidence="4">Belongs to the ThiD family.</text>
</comment>
<keyword evidence="11" id="KW-0067">ATP-binding</keyword>
<keyword evidence="18" id="KW-1185">Reference proteome</keyword>
<dbReference type="CDD" id="cd01169">
    <property type="entry name" value="HMPP_kinase"/>
    <property type="match status" value="1"/>
</dbReference>
<evidence type="ECO:0000313" key="18">
    <source>
        <dbReference type="Proteomes" id="UP000004191"/>
    </source>
</evidence>
<dbReference type="GO" id="GO:0005524">
    <property type="term" value="F:ATP binding"/>
    <property type="evidence" value="ECO:0007669"/>
    <property type="project" value="UniProtKB-KW"/>
</dbReference>
<gene>
    <name evidence="17" type="ORF">HMPREF9709_00365</name>
</gene>
<accession>H3NM04</accession>
<keyword evidence="10 17" id="KW-0418">Kinase</keyword>
<dbReference type="OrthoDB" id="9810880at2"/>
<dbReference type="EC" id="2.7.4.7" evidence="6"/>
<dbReference type="GO" id="GO:0008972">
    <property type="term" value="F:phosphomethylpyrimidine kinase activity"/>
    <property type="evidence" value="ECO:0007669"/>
    <property type="project" value="UniProtKB-EC"/>
</dbReference>
<evidence type="ECO:0000256" key="7">
    <source>
        <dbReference type="ARBA" id="ARBA00019161"/>
    </source>
</evidence>
<evidence type="ECO:0000256" key="4">
    <source>
        <dbReference type="ARBA" id="ARBA00009879"/>
    </source>
</evidence>
<dbReference type="InterPro" id="IPR013749">
    <property type="entry name" value="PM/HMP-P_kinase-1"/>
</dbReference>
<evidence type="ECO:0000256" key="5">
    <source>
        <dbReference type="ARBA" id="ARBA00012135"/>
    </source>
</evidence>
<dbReference type="STRING" id="883114.HMPREF9709_00365"/>
<evidence type="ECO:0000256" key="15">
    <source>
        <dbReference type="ARBA" id="ARBA00043176"/>
    </source>
</evidence>
<dbReference type="EC" id="2.7.1.49" evidence="5"/>
<proteinExistence type="inferred from homology"/>
<dbReference type="PANTHER" id="PTHR20858">
    <property type="entry name" value="PHOSPHOMETHYLPYRIMIDINE KINASE"/>
    <property type="match status" value="1"/>
</dbReference>
<sequence length="264" mass="28977">MKKVLTIAGSDPFGGAGMQADLKTMTAHAVYGMTAITLVSSQNTLGFYESQPVNSDMVKKQIDAIFSDDIPDATKTGMLQTVEIIKAVASKLREYKPKNLVIDPVMMSFRTIKLIDDNAIETLIDELIPLADVITPNWGETEIISNMKINNEEDMIKAAKIIFEKYNCAVYTKTTLQGNNANDLLYTKDGYYWIEGEKLKNTNVRGTGCTLSSALASNLAKGMDLLSASKAAKRYVTNALKNDPKIGKGEKGPINHSYKIEGNY</sequence>
<evidence type="ECO:0000256" key="10">
    <source>
        <dbReference type="ARBA" id="ARBA00022777"/>
    </source>
</evidence>